<evidence type="ECO:0000313" key="6">
    <source>
        <dbReference type="EMBL" id="BFD47628.1"/>
    </source>
</evidence>
<dbReference type="PANTHER" id="PTHR33209:SF1">
    <property type="entry name" value="PEPTIDASE S49 DOMAIN-CONTAINING PROTEIN"/>
    <property type="match status" value="1"/>
</dbReference>
<dbReference type="InterPro" id="IPR002142">
    <property type="entry name" value="Peptidase_S49"/>
</dbReference>
<dbReference type="GO" id="GO:0008236">
    <property type="term" value="F:serine-type peptidase activity"/>
    <property type="evidence" value="ECO:0007669"/>
    <property type="project" value="UniProtKB-KW"/>
</dbReference>
<dbReference type="PANTHER" id="PTHR33209">
    <property type="entry name" value="PROTEASE 4"/>
    <property type="match status" value="1"/>
</dbReference>
<dbReference type="CDD" id="cd07022">
    <property type="entry name" value="S49_Sppa_36K_type"/>
    <property type="match status" value="1"/>
</dbReference>
<dbReference type="AlphaFoldDB" id="A0AAT9GCN3"/>
<evidence type="ECO:0000256" key="1">
    <source>
        <dbReference type="ARBA" id="ARBA00008683"/>
    </source>
</evidence>
<dbReference type="Pfam" id="PF01343">
    <property type="entry name" value="Peptidase_S49"/>
    <property type="match status" value="1"/>
</dbReference>
<proteinExistence type="inferred from homology"/>
<gene>
    <name evidence="6" type="ORF">DMENIID0003_07020</name>
</gene>
<evidence type="ECO:0000259" key="5">
    <source>
        <dbReference type="Pfam" id="PF01343"/>
    </source>
</evidence>
<dbReference type="GO" id="GO:0006508">
    <property type="term" value="P:proteolysis"/>
    <property type="evidence" value="ECO:0007669"/>
    <property type="project" value="UniProtKB-KW"/>
</dbReference>
<protein>
    <recommendedName>
        <fullName evidence="5">Peptidase S49 domain-containing protein</fullName>
    </recommendedName>
</protein>
<sequence length="342" mass="38046">MLLGKPLMLEPRSFELLSLYKEKQPIFKNHSIKSNVERTAIIPIHGILTKKPGAFDEMLGMTSYEQIEVQVKQALEDSSIETILLDIDSPGGEVNGIFDLADFIYSARAKKRIVAIANDDAYSATYAIASSAEKIFLTRTSGVGSIGVIASHIDQSGFDEKCGIKYTTIFTGKRKNDLNPHEPISSESLKSLEEEVNRLYEILTELIARNRGLSVQAIKNTEAGLYFGKNAIEVGLADGITILSSINKNRSITVNEQTTTDLETDNLTKYRNEVLELIRLCNLSRMPEKIGEFIEQGVSVEQAREVLMELLAERTKKTEILSTIPQNSGEDLMIQVARSRRS</sequence>
<evidence type="ECO:0000256" key="4">
    <source>
        <dbReference type="ARBA" id="ARBA00022825"/>
    </source>
</evidence>
<dbReference type="Gene3D" id="3.90.226.10">
    <property type="entry name" value="2-enoyl-CoA Hydratase, Chain A, domain 1"/>
    <property type="match status" value="1"/>
</dbReference>
<name>A0AAT9GCN3_9RICK</name>
<keyword evidence="4" id="KW-0720">Serine protease</keyword>
<dbReference type="EMBL" id="AP029172">
    <property type="protein sequence ID" value="BFD47628.1"/>
    <property type="molecule type" value="Genomic_DNA"/>
</dbReference>
<reference evidence="6" key="1">
    <citation type="submission" date="2024-01" db="EMBL/GenBank/DDBJ databases">
        <title>Sequencing the genomes of a sandfly, Sergentomyia squamirostris, and its two endosymbionts.</title>
        <authorList>
            <person name="Itokawa K."/>
            <person name="Sanjoba C."/>
        </authorList>
    </citation>
    <scope>NUCLEOTIDE SEQUENCE</scope>
    <source>
        <strain evidence="6">WSSQ</strain>
    </source>
</reference>
<accession>A0AAT9GCN3</accession>
<keyword evidence="2" id="KW-0645">Protease</keyword>
<evidence type="ECO:0000256" key="2">
    <source>
        <dbReference type="ARBA" id="ARBA00022670"/>
    </source>
</evidence>
<dbReference type="InterPro" id="IPR033855">
    <property type="entry name" value="Protein_C"/>
</dbReference>
<organism evidence="6">
    <name type="scientific">Wolbachia endosymbiont of Sergentomyia squamirostris</name>
    <dbReference type="NCBI Taxonomy" id="3113640"/>
    <lineage>
        <taxon>Bacteria</taxon>
        <taxon>Pseudomonadati</taxon>
        <taxon>Pseudomonadota</taxon>
        <taxon>Alphaproteobacteria</taxon>
        <taxon>Rickettsiales</taxon>
        <taxon>Anaplasmataceae</taxon>
        <taxon>Wolbachieae</taxon>
        <taxon>Wolbachia</taxon>
    </lineage>
</organism>
<dbReference type="SUPFAM" id="SSF52096">
    <property type="entry name" value="ClpP/crotonase"/>
    <property type="match status" value="1"/>
</dbReference>
<evidence type="ECO:0000256" key="3">
    <source>
        <dbReference type="ARBA" id="ARBA00022801"/>
    </source>
</evidence>
<dbReference type="InterPro" id="IPR029045">
    <property type="entry name" value="ClpP/crotonase-like_dom_sf"/>
</dbReference>
<feature type="domain" description="Peptidase S49" evidence="5">
    <location>
        <begin position="108"/>
        <end position="244"/>
    </location>
</feature>
<keyword evidence="3" id="KW-0378">Hydrolase</keyword>
<comment type="similarity">
    <text evidence="1">Belongs to the peptidase S49 family.</text>
</comment>